<evidence type="ECO:0000256" key="1">
    <source>
        <dbReference type="ARBA" id="ARBA00022723"/>
    </source>
</evidence>
<sequence>MAAEPNNAAMYDARRRQQASGSEVLDNIVSASNFNRDEVDRLRKRFMKLDKDNSGTIERDEFLSLPQVSSNPLATRYFRRRRRGEEAVFRETEEIYGPSAGLSVQERDEKTKAVLKARGGGIDTQE</sequence>
<reference evidence="12 13" key="1">
    <citation type="submission" date="2015-07" db="EMBL/GenBank/DDBJ databases">
        <title>Emmonsia species relationships and genome sequence.</title>
        <authorList>
            <person name="Cuomo C.A."/>
            <person name="Schwartz I.S."/>
            <person name="Kenyon C."/>
            <person name="de Hoog G.S."/>
            <person name="Govender N.P."/>
            <person name="Botha A."/>
            <person name="Moreno L."/>
            <person name="de Vries M."/>
            <person name="Munoz J.F."/>
            <person name="Stielow J.B."/>
        </authorList>
    </citation>
    <scope>NUCLEOTIDE SEQUENCE [LARGE SCALE GENOMIC DNA]</scope>
    <source>
        <strain evidence="12 13">CBS 136260</strain>
    </source>
</reference>
<evidence type="ECO:0000313" key="12">
    <source>
        <dbReference type="EMBL" id="OAX81179.1"/>
    </source>
</evidence>
<name>A0A1B7NWM3_9EURO</name>
<protein>
    <recommendedName>
        <fullName evidence="7">Calcineurin subunit B</fullName>
    </recommendedName>
    <alternativeName>
        <fullName evidence="8">Calcineurin regulatory subunit</fullName>
    </alternativeName>
    <alternativeName>
        <fullName evidence="9">Protein phosphatase 2B regulatory subunit</fullName>
    </alternativeName>
</protein>
<evidence type="ECO:0000256" key="5">
    <source>
        <dbReference type="ARBA" id="ARBA00023774"/>
    </source>
</evidence>
<dbReference type="SUPFAM" id="SSF47473">
    <property type="entry name" value="EF-hand"/>
    <property type="match status" value="1"/>
</dbReference>
<evidence type="ECO:0000259" key="11">
    <source>
        <dbReference type="PROSITE" id="PS50222"/>
    </source>
</evidence>
<dbReference type="Gene3D" id="1.10.238.10">
    <property type="entry name" value="EF-hand"/>
    <property type="match status" value="1"/>
</dbReference>
<dbReference type="Proteomes" id="UP000091918">
    <property type="component" value="Unassembled WGS sequence"/>
</dbReference>
<comment type="caution">
    <text evidence="12">The sequence shown here is derived from an EMBL/GenBank/DDBJ whole genome shotgun (WGS) entry which is preliminary data.</text>
</comment>
<keyword evidence="1" id="KW-0479">Metal-binding</keyword>
<feature type="region of interest" description="Disordered" evidence="10">
    <location>
        <begin position="1"/>
        <end position="24"/>
    </location>
</feature>
<dbReference type="GO" id="GO:0005509">
    <property type="term" value="F:calcium ion binding"/>
    <property type="evidence" value="ECO:0007669"/>
    <property type="project" value="InterPro"/>
</dbReference>
<keyword evidence="3" id="KW-0106">Calcium</keyword>
<evidence type="ECO:0000256" key="7">
    <source>
        <dbReference type="ARBA" id="ARBA00023832"/>
    </source>
</evidence>
<dbReference type="PROSITE" id="PS00018">
    <property type="entry name" value="EF_HAND_1"/>
    <property type="match status" value="1"/>
</dbReference>
<dbReference type="OrthoDB" id="191686at2759"/>
<dbReference type="AlphaFoldDB" id="A0A1B7NWM3"/>
<dbReference type="STRING" id="1658172.A0A1B7NWM3"/>
<evidence type="ECO:0000256" key="10">
    <source>
        <dbReference type="SAM" id="MobiDB-lite"/>
    </source>
</evidence>
<evidence type="ECO:0000313" key="13">
    <source>
        <dbReference type="Proteomes" id="UP000091918"/>
    </source>
</evidence>
<accession>A0A1B7NWM3</accession>
<dbReference type="EMBL" id="LGUA01000529">
    <property type="protein sequence ID" value="OAX81179.1"/>
    <property type="molecule type" value="Genomic_DNA"/>
</dbReference>
<keyword evidence="13" id="KW-1185">Reference proteome</keyword>
<keyword evidence="2" id="KW-0677">Repeat</keyword>
<evidence type="ECO:0000256" key="8">
    <source>
        <dbReference type="ARBA" id="ARBA00031295"/>
    </source>
</evidence>
<evidence type="ECO:0000256" key="9">
    <source>
        <dbReference type="ARBA" id="ARBA00032848"/>
    </source>
</evidence>
<evidence type="ECO:0000256" key="6">
    <source>
        <dbReference type="ARBA" id="ARBA00023792"/>
    </source>
</evidence>
<comment type="similarity">
    <text evidence="5">Belongs to the calcineurin regulatory subunit family.</text>
</comment>
<proteinExistence type="inferred from homology"/>
<dbReference type="InterPro" id="IPR002048">
    <property type="entry name" value="EF_hand_dom"/>
</dbReference>
<organism evidence="12 13">
    <name type="scientific">Emergomyces africanus</name>
    <dbReference type="NCBI Taxonomy" id="1955775"/>
    <lineage>
        <taxon>Eukaryota</taxon>
        <taxon>Fungi</taxon>
        <taxon>Dikarya</taxon>
        <taxon>Ascomycota</taxon>
        <taxon>Pezizomycotina</taxon>
        <taxon>Eurotiomycetes</taxon>
        <taxon>Eurotiomycetidae</taxon>
        <taxon>Onygenales</taxon>
        <taxon>Ajellomycetaceae</taxon>
        <taxon>Emergomyces</taxon>
    </lineage>
</organism>
<comment type="function">
    <text evidence="4">Regulatory subunit of calcineurin, a calcium-dependent, calmodulin stimulated protein phosphatase. Confers calcium sensitivity.</text>
</comment>
<feature type="domain" description="EF-hand" evidence="11">
    <location>
        <begin position="37"/>
        <end position="72"/>
    </location>
</feature>
<gene>
    <name evidence="12" type="ORF">ACJ72_04474</name>
</gene>
<dbReference type="PANTHER" id="PTHR45942">
    <property type="entry name" value="PROTEIN PHOSPATASE 3 REGULATORY SUBUNIT B ALPHA ISOFORM TYPE 1"/>
    <property type="match status" value="1"/>
</dbReference>
<evidence type="ECO:0000256" key="2">
    <source>
        <dbReference type="ARBA" id="ARBA00022737"/>
    </source>
</evidence>
<evidence type="ECO:0000256" key="4">
    <source>
        <dbReference type="ARBA" id="ARBA00023754"/>
    </source>
</evidence>
<dbReference type="PROSITE" id="PS50222">
    <property type="entry name" value="EF_HAND_2"/>
    <property type="match status" value="1"/>
</dbReference>
<dbReference type="InterPro" id="IPR011992">
    <property type="entry name" value="EF-hand-dom_pair"/>
</dbReference>
<evidence type="ECO:0000256" key="3">
    <source>
        <dbReference type="ARBA" id="ARBA00022837"/>
    </source>
</evidence>
<dbReference type="InterPro" id="IPR018247">
    <property type="entry name" value="EF_Hand_1_Ca_BS"/>
</dbReference>
<comment type="subunit">
    <text evidence="6">Composed of a catalytic subunit (A) and a regulatory subunit (B).</text>
</comment>
<dbReference type="Pfam" id="PF13405">
    <property type="entry name" value="EF-hand_6"/>
    <property type="match status" value="1"/>
</dbReference>